<reference evidence="3" key="2">
    <citation type="submission" date="2021-05" db="UniProtKB">
        <authorList>
            <consortium name="EnsemblPlants"/>
        </authorList>
    </citation>
    <scope>IDENTIFICATION</scope>
    <source>
        <strain evidence="3">subsp. malaccensis</strain>
    </source>
</reference>
<protein>
    <submittedName>
        <fullName evidence="2">(wild Malaysian banana) hypothetical protein</fullName>
    </submittedName>
</protein>
<accession>A0A804KHJ8</accession>
<evidence type="ECO:0000313" key="4">
    <source>
        <dbReference type="Proteomes" id="UP000012960"/>
    </source>
</evidence>
<dbReference type="EnsemblPlants" id="Ma09_t08950.1">
    <property type="protein sequence ID" value="Ma09_p08950.1"/>
    <property type="gene ID" value="Ma09_g08950"/>
</dbReference>
<feature type="transmembrane region" description="Helical" evidence="1">
    <location>
        <begin position="12"/>
        <end position="35"/>
    </location>
</feature>
<dbReference type="Gramene" id="Ma09_t08950.1">
    <property type="protein sequence ID" value="Ma09_p08950.1"/>
    <property type="gene ID" value="Ma09_g08950"/>
</dbReference>
<organism evidence="3 4">
    <name type="scientific">Musa acuminata subsp. malaccensis</name>
    <name type="common">Wild banana</name>
    <name type="synonym">Musa malaccensis</name>
    <dbReference type="NCBI Taxonomy" id="214687"/>
    <lineage>
        <taxon>Eukaryota</taxon>
        <taxon>Viridiplantae</taxon>
        <taxon>Streptophyta</taxon>
        <taxon>Embryophyta</taxon>
        <taxon>Tracheophyta</taxon>
        <taxon>Spermatophyta</taxon>
        <taxon>Magnoliopsida</taxon>
        <taxon>Liliopsida</taxon>
        <taxon>Zingiberales</taxon>
        <taxon>Musaceae</taxon>
        <taxon>Musa</taxon>
    </lineage>
</organism>
<evidence type="ECO:0000313" key="3">
    <source>
        <dbReference type="EnsemblPlants" id="Ma09_p08950.1"/>
    </source>
</evidence>
<gene>
    <name evidence="2" type="ORF">GSMUA_227290.1</name>
</gene>
<dbReference type="EMBL" id="HG996474">
    <property type="protein sequence ID" value="CAG1834624.1"/>
    <property type="molecule type" value="Genomic_DNA"/>
</dbReference>
<proteinExistence type="predicted"/>
<dbReference type="Proteomes" id="UP000012960">
    <property type="component" value="Unplaced"/>
</dbReference>
<evidence type="ECO:0000313" key="2">
    <source>
        <dbReference type="EMBL" id="CAG1834624.1"/>
    </source>
</evidence>
<keyword evidence="1" id="KW-0472">Membrane</keyword>
<keyword evidence="1" id="KW-0812">Transmembrane</keyword>
<keyword evidence="4" id="KW-1185">Reference proteome</keyword>
<evidence type="ECO:0000256" key="1">
    <source>
        <dbReference type="SAM" id="Phobius"/>
    </source>
</evidence>
<reference evidence="2" key="1">
    <citation type="submission" date="2021-03" db="EMBL/GenBank/DDBJ databases">
        <authorList>
            <consortium name="Genoscope - CEA"/>
            <person name="William W."/>
        </authorList>
    </citation>
    <scope>NUCLEOTIDE SEQUENCE</scope>
    <source>
        <strain evidence="2">Doubled-haploid Pahang</strain>
    </source>
</reference>
<name>A0A804KHJ8_MUSAM</name>
<sequence length="73" mass="8895">MIFLKHYFSFLLKNVCILFFGFLSLLLLWQLLLFINLNFLEFNWIRCNPSKSSYTINLYKMQFLDSPHKLILQ</sequence>
<dbReference type="AlphaFoldDB" id="A0A804KHJ8"/>
<dbReference type="InParanoid" id="A0A804KHJ8"/>
<keyword evidence="1" id="KW-1133">Transmembrane helix</keyword>